<evidence type="ECO:0000256" key="7">
    <source>
        <dbReference type="SAM" id="MobiDB-lite"/>
    </source>
</evidence>
<comment type="caution">
    <text evidence="10">The sequence shown here is derived from an EMBL/GenBank/DDBJ whole genome shotgun (WGS) entry which is preliminary data.</text>
</comment>
<organism evidence="10 11">
    <name type="scientific">Kitasatospora aburaviensis</name>
    <dbReference type="NCBI Taxonomy" id="67265"/>
    <lineage>
        <taxon>Bacteria</taxon>
        <taxon>Bacillati</taxon>
        <taxon>Actinomycetota</taxon>
        <taxon>Actinomycetes</taxon>
        <taxon>Kitasatosporales</taxon>
        <taxon>Streptomycetaceae</taxon>
        <taxon>Kitasatospora</taxon>
    </lineage>
</organism>
<comment type="similarity">
    <text evidence="1 5 6">Belongs to the glutamine synthetase family.</text>
</comment>
<gene>
    <name evidence="10" type="ORF">ACFP0N_19410</name>
</gene>
<dbReference type="SUPFAM" id="SSF54368">
    <property type="entry name" value="Glutamine synthetase, N-terminal domain"/>
    <property type="match status" value="1"/>
</dbReference>
<keyword evidence="2 10" id="KW-0436">Ligase</keyword>
<feature type="region of interest" description="Disordered" evidence="7">
    <location>
        <begin position="1"/>
        <end position="42"/>
    </location>
</feature>
<name>A0ABW1EZS8_9ACTN</name>
<evidence type="ECO:0000313" key="10">
    <source>
        <dbReference type="EMBL" id="MFC5887140.1"/>
    </source>
</evidence>
<dbReference type="InterPro" id="IPR008147">
    <property type="entry name" value="Gln_synt_N"/>
</dbReference>
<evidence type="ECO:0000256" key="3">
    <source>
        <dbReference type="ARBA" id="ARBA00022741"/>
    </source>
</evidence>
<proteinExistence type="inferred from homology"/>
<evidence type="ECO:0000256" key="4">
    <source>
        <dbReference type="ARBA" id="ARBA00022840"/>
    </source>
</evidence>
<dbReference type="InterPro" id="IPR036651">
    <property type="entry name" value="Gln_synt_N_sf"/>
</dbReference>
<keyword evidence="4" id="KW-0067">ATP-binding</keyword>
<dbReference type="Pfam" id="PF00120">
    <property type="entry name" value="Gln-synt_C"/>
    <property type="match status" value="1"/>
</dbReference>
<accession>A0ABW1EZS8</accession>
<dbReference type="PROSITE" id="PS51986">
    <property type="entry name" value="GS_BETA_GRASP"/>
    <property type="match status" value="1"/>
</dbReference>
<dbReference type="EC" id="6.3.1.-" evidence="10"/>
<dbReference type="Gene3D" id="3.30.590.10">
    <property type="entry name" value="Glutamine synthetase/guanido kinase, catalytic domain"/>
    <property type="match status" value="1"/>
</dbReference>
<dbReference type="Proteomes" id="UP001596067">
    <property type="component" value="Unassembled WGS sequence"/>
</dbReference>
<dbReference type="EMBL" id="JBHSOD010000023">
    <property type="protein sequence ID" value="MFC5887140.1"/>
    <property type="molecule type" value="Genomic_DNA"/>
</dbReference>
<dbReference type="GO" id="GO:0016874">
    <property type="term" value="F:ligase activity"/>
    <property type="evidence" value="ECO:0007669"/>
    <property type="project" value="UniProtKB-KW"/>
</dbReference>
<keyword evidence="11" id="KW-1185">Reference proteome</keyword>
<reference evidence="11" key="1">
    <citation type="journal article" date="2019" name="Int. J. Syst. Evol. Microbiol.">
        <title>The Global Catalogue of Microorganisms (GCM) 10K type strain sequencing project: providing services to taxonomists for standard genome sequencing and annotation.</title>
        <authorList>
            <consortium name="The Broad Institute Genomics Platform"/>
            <consortium name="The Broad Institute Genome Sequencing Center for Infectious Disease"/>
            <person name="Wu L."/>
            <person name="Ma J."/>
        </authorList>
    </citation>
    <scope>NUCLEOTIDE SEQUENCE [LARGE SCALE GENOMIC DNA]</scope>
    <source>
        <strain evidence="11">CGMCC 4.1469</strain>
    </source>
</reference>
<dbReference type="PANTHER" id="PTHR43785">
    <property type="entry name" value="GAMMA-GLUTAMYLPUTRESCINE SYNTHETASE"/>
    <property type="match status" value="1"/>
</dbReference>
<dbReference type="Gene3D" id="3.10.20.70">
    <property type="entry name" value="Glutamine synthetase, N-terminal domain"/>
    <property type="match status" value="1"/>
</dbReference>
<feature type="domain" description="GS catalytic" evidence="9">
    <location>
        <begin position="159"/>
        <end position="497"/>
    </location>
</feature>
<dbReference type="InterPro" id="IPR008146">
    <property type="entry name" value="Gln_synth_cat_dom"/>
</dbReference>
<evidence type="ECO:0000256" key="6">
    <source>
        <dbReference type="RuleBase" id="RU000384"/>
    </source>
</evidence>
<evidence type="ECO:0000259" key="9">
    <source>
        <dbReference type="PROSITE" id="PS51987"/>
    </source>
</evidence>
<evidence type="ECO:0000256" key="2">
    <source>
        <dbReference type="ARBA" id="ARBA00022598"/>
    </source>
</evidence>
<evidence type="ECO:0000259" key="8">
    <source>
        <dbReference type="PROSITE" id="PS51986"/>
    </source>
</evidence>
<sequence>MPDATPPGAAAPDDSAPGDAAPDDSAPGDAVPDDTAGAPRRAPLTLDELRTLVDAGEIHTVALAFTDMQGRLQGKRFAARFFLDEVAEHGAEACDYLLAVDVDLNTVDGYALSSWQTGYGDFAMRPDLATLRLTPWQPGTAQVTADLARHGGHPVDAAPRQLLRRQIERLAEYGFAADIGTELEFLVFRDTYEQAWSGGYRGLTPANQYNVDYSMLGTARVEPLLSRIRLEMAGAGLVVESAKGECNLGQHEIAFRYADALTTCDQHSVYKTGAKEIAAQQGCALTFMAKYNEREGNSCHIHLSLRDLRDRSAGPGGVPAFADHGGRMTDTMRHFLAGQLVALREFSLLYAPNINSYKRFRPGSFAPTAVAWGRDNRTCAYRVVGRGAGLRMENRMPGGDVNPYLAVAGMIAAGLHGLQQKLELPAPCLGNAYAADEYARVPGSLREAADLWAGSELAREAFGADVVEHYLHTARIEQAAYDSAVTDWERYRSFERM</sequence>
<dbReference type="SMART" id="SM01230">
    <property type="entry name" value="Gln-synt_C"/>
    <property type="match status" value="1"/>
</dbReference>
<dbReference type="RefSeq" id="WP_313762995.1">
    <property type="nucleotide sequence ID" value="NZ_BAAAVH010000039.1"/>
</dbReference>
<protein>
    <submittedName>
        <fullName evidence="10">Glutamine synthetase family protein</fullName>
        <ecNumber evidence="10">6.3.1.-</ecNumber>
    </submittedName>
</protein>
<feature type="compositionally biased region" description="Low complexity" evidence="7">
    <location>
        <begin position="1"/>
        <end position="34"/>
    </location>
</feature>
<evidence type="ECO:0000313" key="11">
    <source>
        <dbReference type="Proteomes" id="UP001596067"/>
    </source>
</evidence>
<dbReference type="SUPFAM" id="SSF55931">
    <property type="entry name" value="Glutamine synthetase/guanido kinase"/>
    <property type="match status" value="1"/>
</dbReference>
<dbReference type="InterPro" id="IPR014746">
    <property type="entry name" value="Gln_synth/guanido_kin_cat_dom"/>
</dbReference>
<evidence type="ECO:0000256" key="5">
    <source>
        <dbReference type="PROSITE-ProRule" id="PRU01330"/>
    </source>
</evidence>
<evidence type="ECO:0000256" key="1">
    <source>
        <dbReference type="ARBA" id="ARBA00009897"/>
    </source>
</evidence>
<dbReference type="PANTHER" id="PTHR43785:SF12">
    <property type="entry name" value="TYPE-1 GLUTAMINE SYNTHETASE 2"/>
    <property type="match status" value="1"/>
</dbReference>
<dbReference type="PROSITE" id="PS51987">
    <property type="entry name" value="GS_CATALYTIC"/>
    <property type="match status" value="1"/>
</dbReference>
<feature type="domain" description="GS beta-grasp" evidence="8">
    <location>
        <begin position="56"/>
        <end position="152"/>
    </location>
</feature>
<keyword evidence="3" id="KW-0547">Nucleotide-binding</keyword>